<dbReference type="InterPro" id="IPR016130">
    <property type="entry name" value="Tyr_Pase_AS"/>
</dbReference>
<feature type="domain" description="Tyrosine specific protein phosphatases" evidence="17">
    <location>
        <begin position="68"/>
        <end position="124"/>
    </location>
</feature>
<evidence type="ECO:0000256" key="8">
    <source>
        <dbReference type="ARBA" id="ARBA00034338"/>
    </source>
</evidence>
<dbReference type="EMBL" id="CAJOBA010033796">
    <property type="protein sequence ID" value="CAF3971674.1"/>
    <property type="molecule type" value="Genomic_DNA"/>
</dbReference>
<dbReference type="Proteomes" id="UP000682733">
    <property type="component" value="Unassembled WGS sequence"/>
</dbReference>
<comment type="catalytic activity">
    <reaction evidence="7">
        <text>1,2-dioctanoyl-sn-glycero-3-phospho-(1D-myo-inositol-3,4,5-trisphosphate) + H2O = 1,2-dioctanoyl-sn-glycero-3-phospho-(1D-myo-inositol-4,5-bisphosphate) + phosphate</text>
        <dbReference type="Rhea" id="RHEA:43552"/>
        <dbReference type="ChEBI" id="CHEBI:15377"/>
        <dbReference type="ChEBI" id="CHEBI:43474"/>
        <dbReference type="ChEBI" id="CHEBI:83416"/>
        <dbReference type="ChEBI" id="CHEBI:83419"/>
    </reaction>
    <physiologicalReaction direction="left-to-right" evidence="7">
        <dbReference type="Rhea" id="RHEA:43553"/>
    </physiologicalReaction>
</comment>
<dbReference type="EMBL" id="CAJOBC010000347">
    <property type="protein sequence ID" value="CAF3574789.1"/>
    <property type="molecule type" value="Genomic_DNA"/>
</dbReference>
<evidence type="ECO:0000313" key="21">
    <source>
        <dbReference type="EMBL" id="CAF1160038.1"/>
    </source>
</evidence>
<evidence type="ECO:0000313" key="23">
    <source>
        <dbReference type="EMBL" id="CAF3971674.1"/>
    </source>
</evidence>
<dbReference type="OrthoDB" id="16692at2759"/>
<comment type="catalytic activity">
    <reaction evidence="13">
        <text>O-phospho-L-seryl-[protein] + H2O = L-seryl-[protein] + phosphate</text>
        <dbReference type="Rhea" id="RHEA:20629"/>
        <dbReference type="Rhea" id="RHEA-COMP:9863"/>
        <dbReference type="Rhea" id="RHEA-COMP:11604"/>
        <dbReference type="ChEBI" id="CHEBI:15377"/>
        <dbReference type="ChEBI" id="CHEBI:29999"/>
        <dbReference type="ChEBI" id="CHEBI:43474"/>
        <dbReference type="ChEBI" id="CHEBI:83421"/>
        <dbReference type="EC" id="3.1.3.16"/>
    </reaction>
    <physiologicalReaction direction="left-to-right" evidence="13">
        <dbReference type="Rhea" id="RHEA:20630"/>
    </physiologicalReaction>
</comment>
<feature type="region of interest" description="Disordered" evidence="16">
    <location>
        <begin position="399"/>
        <end position="455"/>
    </location>
</feature>
<name>A0A813S438_9BILA</name>
<dbReference type="InterPro" id="IPR035892">
    <property type="entry name" value="C2_domain_sf"/>
</dbReference>
<evidence type="ECO:0000256" key="11">
    <source>
        <dbReference type="ARBA" id="ARBA00043762"/>
    </source>
</evidence>
<dbReference type="Proteomes" id="UP000677228">
    <property type="component" value="Unassembled WGS sequence"/>
</dbReference>
<dbReference type="SMART" id="SM01326">
    <property type="entry name" value="PTEN_C2"/>
    <property type="match status" value="1"/>
</dbReference>
<dbReference type="GO" id="GO:0050793">
    <property type="term" value="P:regulation of developmental process"/>
    <property type="evidence" value="ECO:0007669"/>
    <property type="project" value="UniProtKB-ARBA"/>
</dbReference>
<evidence type="ECO:0000256" key="3">
    <source>
        <dbReference type="ARBA" id="ARBA00013081"/>
    </source>
</evidence>
<dbReference type="Proteomes" id="UP000663829">
    <property type="component" value="Unassembled WGS sequence"/>
</dbReference>
<evidence type="ECO:0000256" key="1">
    <source>
        <dbReference type="ARBA" id="ARBA00004496"/>
    </source>
</evidence>
<evidence type="ECO:0000256" key="7">
    <source>
        <dbReference type="ARBA" id="ARBA00034268"/>
    </source>
</evidence>
<comment type="catalytic activity">
    <reaction evidence="10">
        <text>a 1,2-diacyl-sn-glycero-3-phospho-(1D-myo-inositol-3,4,5-trisphosphate) + H2O = a 1,2-diacyl-sn-glycero-3-phospho-(1D-myo-inositol-4,5-bisphosphate) + phosphate</text>
        <dbReference type="Rhea" id="RHEA:25017"/>
        <dbReference type="ChEBI" id="CHEBI:15377"/>
        <dbReference type="ChEBI" id="CHEBI:43474"/>
        <dbReference type="ChEBI" id="CHEBI:57836"/>
        <dbReference type="ChEBI" id="CHEBI:58456"/>
        <dbReference type="EC" id="3.1.3.67"/>
    </reaction>
    <physiologicalReaction direction="left-to-right" evidence="10">
        <dbReference type="Rhea" id="RHEA:25018"/>
    </physiologicalReaction>
</comment>
<evidence type="ECO:0000256" key="2">
    <source>
        <dbReference type="ARBA" id="ARBA00013015"/>
    </source>
</evidence>
<evidence type="ECO:0000313" key="20">
    <source>
        <dbReference type="EMBL" id="CAF0790542.1"/>
    </source>
</evidence>
<feature type="domain" description="Phosphatase tensin-type" evidence="18">
    <location>
        <begin position="1"/>
        <end position="178"/>
    </location>
</feature>
<sequence length="500" mass="58126">MGYPADRYEGVYRNNIEDVSRFLSLKHGNKFYVYNLCVEKERQYNSTRFKNQVCSDFTFEDHNPPPLKMILSFCQHAESQLKDQQDRTLVIHCKAGKGRTGVMSCCFLLNYYRMEYNDPLDTLRYYAQQRTSNEKVCVLCSTSEILLKVTHFPSLFQGVTIPSQRRYVEYFGHLLNTGVSYSTKQICFSGLLITYDYNQVLHTIKSADHKIQYQSFDIPVERDLTSRRDTACLSYNIWDLSKRYFMPPLNQQCQIPLEDDVLIELYTKNKRGKLEKLCHFWFNTFFLVEPQMQKILTATDKKPESNLGTLTSCLINDAGHKHVYTLIKKDIDRLHKDKYRRETPDTFSISVLFDLIPKSTSISQSSTIINSDLPLSLEEEKIDTKIKLMETNDGSSLIITPTKSLNMPNKEKQQSRINTNNTNESVKTKTTTIRRRSTDPLPESDNDENEIKLRIPSKLSNNRQFNLYRNGISDWDSSDSTDDTSSSPKRQDFNNNHNNS</sequence>
<dbReference type="InterPro" id="IPR029021">
    <property type="entry name" value="Prot-tyrosine_phosphatase-like"/>
</dbReference>
<evidence type="ECO:0000256" key="12">
    <source>
        <dbReference type="ARBA" id="ARBA00044309"/>
    </source>
</evidence>
<dbReference type="GO" id="GO:0004722">
    <property type="term" value="F:protein serine/threonine phosphatase activity"/>
    <property type="evidence" value="ECO:0007669"/>
    <property type="project" value="UniProtKB-EC"/>
</dbReference>
<evidence type="ECO:0000256" key="14">
    <source>
        <dbReference type="ARBA" id="ARBA00048832"/>
    </source>
</evidence>
<dbReference type="SUPFAM" id="SSF49562">
    <property type="entry name" value="C2 domain (Calcium/lipid-binding domain, CaLB)"/>
    <property type="match status" value="1"/>
</dbReference>
<keyword evidence="24" id="KW-1185">Reference proteome</keyword>
<comment type="caution">
    <text evidence="20">The sequence shown here is derived from an EMBL/GenBank/DDBJ whole genome shotgun (WGS) entry which is preliminary data.</text>
</comment>
<dbReference type="EC" id="3.1.3.67" evidence="2"/>
<dbReference type="Pfam" id="PF22784">
    <property type="entry name" value="PTP-SAK"/>
    <property type="match status" value="1"/>
</dbReference>
<dbReference type="EMBL" id="CAJNOQ010000347">
    <property type="protein sequence ID" value="CAF0790542.1"/>
    <property type="molecule type" value="Genomic_DNA"/>
</dbReference>
<reference evidence="20" key="1">
    <citation type="submission" date="2021-02" db="EMBL/GenBank/DDBJ databases">
        <authorList>
            <person name="Nowell W R."/>
        </authorList>
    </citation>
    <scope>NUCLEOTIDE SEQUENCE</scope>
</reference>
<dbReference type="GO" id="GO:0016314">
    <property type="term" value="F:phosphatidylinositol-3,4,5-trisphosphate 3-phosphatase activity"/>
    <property type="evidence" value="ECO:0007669"/>
    <property type="project" value="UniProtKB-EC"/>
</dbReference>
<feature type="compositionally biased region" description="Polar residues" evidence="16">
    <location>
        <begin position="415"/>
        <end position="425"/>
    </location>
</feature>
<protein>
    <recommendedName>
        <fullName evidence="8">Phosphatidylinositol 3,4,5-trisphosphate 3-phosphatase and dual-specificity protein phosphatase PTEN</fullName>
        <ecNumber evidence="3">3.1.3.16</ecNumber>
        <ecNumber evidence="2">3.1.3.67</ecNumber>
    </recommendedName>
    <alternativeName>
        <fullName evidence="12">Inositol polyphosphate 3-phosphatase</fullName>
    </alternativeName>
</protein>
<evidence type="ECO:0000259" key="19">
    <source>
        <dbReference type="PROSITE" id="PS51182"/>
    </source>
</evidence>
<dbReference type="GO" id="GO:0005829">
    <property type="term" value="C:cytosol"/>
    <property type="evidence" value="ECO:0007669"/>
    <property type="project" value="TreeGrafter"/>
</dbReference>
<accession>A0A813S438</accession>
<evidence type="ECO:0000256" key="5">
    <source>
        <dbReference type="ARBA" id="ARBA00022801"/>
    </source>
</evidence>
<evidence type="ECO:0000259" key="17">
    <source>
        <dbReference type="PROSITE" id="PS50056"/>
    </source>
</evidence>
<evidence type="ECO:0000313" key="22">
    <source>
        <dbReference type="EMBL" id="CAF3574789.1"/>
    </source>
</evidence>
<evidence type="ECO:0000313" key="24">
    <source>
        <dbReference type="Proteomes" id="UP000663829"/>
    </source>
</evidence>
<keyword evidence="4" id="KW-0963">Cytoplasm</keyword>
<dbReference type="SUPFAM" id="SSF52799">
    <property type="entry name" value="(Phosphotyrosine protein) phosphatases II"/>
    <property type="match status" value="1"/>
</dbReference>
<dbReference type="PROSITE" id="PS00383">
    <property type="entry name" value="TYR_PHOSPHATASE_1"/>
    <property type="match status" value="1"/>
</dbReference>
<comment type="catalytic activity">
    <reaction evidence="9">
        <text>1D-myo-inositol 1,3,4,5-tetrakisphosphate + H2O = 1D-myo-inositol 1,4,5-trisphosphate + phosphate</text>
        <dbReference type="Rhea" id="RHEA:77155"/>
        <dbReference type="ChEBI" id="CHEBI:15377"/>
        <dbReference type="ChEBI" id="CHEBI:43474"/>
        <dbReference type="ChEBI" id="CHEBI:57895"/>
        <dbReference type="ChEBI" id="CHEBI:203600"/>
    </reaction>
    <physiologicalReaction direction="left-to-right" evidence="9">
        <dbReference type="Rhea" id="RHEA:77156"/>
    </physiologicalReaction>
</comment>
<gene>
    <name evidence="20" type="ORF">GPM918_LOCUS2976</name>
    <name evidence="21" type="ORF">OVA965_LOCUS22043</name>
    <name evidence="22" type="ORF">SRO942_LOCUS2976</name>
    <name evidence="23" type="ORF">TMI583_LOCUS22756</name>
</gene>
<dbReference type="InterPro" id="IPR051281">
    <property type="entry name" value="Dual-spec_lipid-protein_phosph"/>
</dbReference>
<dbReference type="InterPro" id="IPR029023">
    <property type="entry name" value="Tensin_phosphatase"/>
</dbReference>
<dbReference type="EC" id="3.1.3.16" evidence="3"/>
<evidence type="ECO:0000256" key="4">
    <source>
        <dbReference type="ARBA" id="ARBA00022490"/>
    </source>
</evidence>
<feature type="region of interest" description="Disordered" evidence="16">
    <location>
        <begin position="470"/>
        <end position="500"/>
    </location>
</feature>
<dbReference type="PROSITE" id="PS51181">
    <property type="entry name" value="PPASE_TENSIN"/>
    <property type="match status" value="1"/>
</dbReference>
<comment type="catalytic activity">
    <reaction evidence="6">
        <text>1,2-dihexadecanoyl-sn-glycero-3-phospho-(1D-myo-inositol-3,4,5-trisphosphate) + H2O = 1,2-dihexadecanoyl-sn-glycero-3-phospho-(1D-myo-inositol-4,5-bisphosphate) + phosphate</text>
        <dbReference type="Rhea" id="RHEA:43560"/>
        <dbReference type="ChEBI" id="CHEBI:15377"/>
        <dbReference type="ChEBI" id="CHEBI:43474"/>
        <dbReference type="ChEBI" id="CHEBI:83420"/>
        <dbReference type="ChEBI" id="CHEBI:83423"/>
    </reaction>
    <physiologicalReaction direction="left-to-right" evidence="6">
        <dbReference type="Rhea" id="RHEA:43561"/>
    </physiologicalReaction>
</comment>
<evidence type="ECO:0000256" key="15">
    <source>
        <dbReference type="ARBA" id="ARBA00051341"/>
    </source>
</evidence>
<evidence type="ECO:0000256" key="13">
    <source>
        <dbReference type="ARBA" id="ARBA00047986"/>
    </source>
</evidence>
<evidence type="ECO:0000256" key="10">
    <source>
        <dbReference type="ARBA" id="ARBA00043760"/>
    </source>
</evidence>
<dbReference type="PANTHER" id="PTHR12305:SF81">
    <property type="entry name" value="PHOSPHATIDYLINOSITOL 3,4,5-TRISPHOSPHATE 3-PHOSPHATASE AND DUAL-SPECIFICITY PROTEIN PHOSPHATASE PTEN"/>
    <property type="match status" value="1"/>
</dbReference>
<proteinExistence type="predicted"/>
<dbReference type="GO" id="GO:0042995">
    <property type="term" value="C:cell projection"/>
    <property type="evidence" value="ECO:0007669"/>
    <property type="project" value="UniProtKB-ARBA"/>
</dbReference>
<evidence type="ECO:0000256" key="6">
    <source>
        <dbReference type="ARBA" id="ARBA00034256"/>
    </source>
</evidence>
<comment type="catalytic activity">
    <reaction evidence="14">
        <text>O-phospho-L-threonyl-[protein] + H2O = L-threonyl-[protein] + phosphate</text>
        <dbReference type="Rhea" id="RHEA:47004"/>
        <dbReference type="Rhea" id="RHEA-COMP:11060"/>
        <dbReference type="Rhea" id="RHEA-COMP:11605"/>
        <dbReference type="ChEBI" id="CHEBI:15377"/>
        <dbReference type="ChEBI" id="CHEBI:30013"/>
        <dbReference type="ChEBI" id="CHEBI:43474"/>
        <dbReference type="ChEBI" id="CHEBI:61977"/>
        <dbReference type="EC" id="3.1.3.16"/>
    </reaction>
    <physiologicalReaction direction="left-to-right" evidence="14">
        <dbReference type="Rhea" id="RHEA:47005"/>
    </physiologicalReaction>
</comment>
<dbReference type="AlphaFoldDB" id="A0A813S438"/>
<dbReference type="PROSITE" id="PS50056">
    <property type="entry name" value="TYR_PHOSPHATASE_2"/>
    <property type="match status" value="1"/>
</dbReference>
<dbReference type="Proteomes" id="UP000681722">
    <property type="component" value="Unassembled WGS sequence"/>
</dbReference>
<dbReference type="Gene3D" id="2.60.40.1110">
    <property type="match status" value="1"/>
</dbReference>
<evidence type="ECO:0000256" key="16">
    <source>
        <dbReference type="SAM" id="MobiDB-lite"/>
    </source>
</evidence>
<dbReference type="PROSITE" id="PS51182">
    <property type="entry name" value="C2_TENSIN"/>
    <property type="match status" value="1"/>
</dbReference>
<keyword evidence="5" id="KW-0378">Hydrolase</keyword>
<dbReference type="EMBL" id="CAJNOK010012273">
    <property type="protein sequence ID" value="CAF1160038.1"/>
    <property type="molecule type" value="Genomic_DNA"/>
</dbReference>
<evidence type="ECO:0000259" key="18">
    <source>
        <dbReference type="PROSITE" id="PS51181"/>
    </source>
</evidence>
<comment type="catalytic activity">
    <reaction evidence="15">
        <text>O-phospho-L-tyrosyl-[protein] + H2O = L-tyrosyl-[protein] + phosphate</text>
        <dbReference type="Rhea" id="RHEA:10684"/>
        <dbReference type="Rhea" id="RHEA-COMP:10136"/>
        <dbReference type="Rhea" id="RHEA-COMP:20101"/>
        <dbReference type="ChEBI" id="CHEBI:15377"/>
        <dbReference type="ChEBI" id="CHEBI:43474"/>
        <dbReference type="ChEBI" id="CHEBI:46858"/>
        <dbReference type="ChEBI" id="CHEBI:61978"/>
        <dbReference type="EC" id="3.1.3.48"/>
    </reaction>
    <physiologicalReaction direction="left-to-right" evidence="15">
        <dbReference type="Rhea" id="RHEA:10685"/>
    </physiologicalReaction>
</comment>
<dbReference type="InterPro" id="IPR000387">
    <property type="entry name" value="Tyr_Pase_dom"/>
</dbReference>
<feature type="domain" description="C2 tensin-type" evidence="19">
    <location>
        <begin position="166"/>
        <end position="356"/>
    </location>
</feature>
<dbReference type="Gene3D" id="3.90.190.10">
    <property type="entry name" value="Protein tyrosine phosphatase superfamily"/>
    <property type="match status" value="1"/>
</dbReference>
<dbReference type="PANTHER" id="PTHR12305">
    <property type="entry name" value="PHOSPHATASE WITH HOMOLOGY TO TENSIN"/>
    <property type="match status" value="1"/>
</dbReference>
<evidence type="ECO:0000256" key="9">
    <source>
        <dbReference type="ARBA" id="ARBA00043734"/>
    </source>
</evidence>
<comment type="catalytic activity">
    <reaction evidence="11">
        <text>1D-myo-inositol 1,3,4,5,6-pentakisphosphate + H2O = 1D-myo-inositol 1,4,5,6-tetrakisphosphate + phosphate</text>
        <dbReference type="Rhea" id="RHEA:77143"/>
        <dbReference type="ChEBI" id="CHEBI:15377"/>
        <dbReference type="ChEBI" id="CHEBI:43474"/>
        <dbReference type="ChEBI" id="CHEBI:57627"/>
        <dbReference type="ChEBI" id="CHEBI:57733"/>
    </reaction>
    <physiologicalReaction direction="left-to-right" evidence="11">
        <dbReference type="Rhea" id="RHEA:77144"/>
    </physiologicalReaction>
</comment>
<comment type="subcellular location">
    <subcellularLocation>
        <location evidence="1">Cytoplasm</location>
    </subcellularLocation>
</comment>
<dbReference type="Pfam" id="PF10409">
    <property type="entry name" value="PTEN_C2"/>
    <property type="match status" value="1"/>
</dbReference>
<dbReference type="InterPro" id="IPR014020">
    <property type="entry name" value="Tensin_C2-dom"/>
</dbReference>
<organism evidence="20 24">
    <name type="scientific">Didymodactylos carnosus</name>
    <dbReference type="NCBI Taxonomy" id="1234261"/>
    <lineage>
        <taxon>Eukaryota</taxon>
        <taxon>Metazoa</taxon>
        <taxon>Spiralia</taxon>
        <taxon>Gnathifera</taxon>
        <taxon>Rotifera</taxon>
        <taxon>Eurotatoria</taxon>
        <taxon>Bdelloidea</taxon>
        <taxon>Philodinida</taxon>
        <taxon>Philodinidae</taxon>
        <taxon>Didymodactylos</taxon>
    </lineage>
</organism>
<dbReference type="GO" id="GO:0004725">
    <property type="term" value="F:protein tyrosine phosphatase activity"/>
    <property type="evidence" value="ECO:0007669"/>
    <property type="project" value="UniProtKB-EC"/>
</dbReference>
<dbReference type="InterPro" id="IPR057023">
    <property type="entry name" value="PTP-SAK"/>
</dbReference>